<feature type="region of interest" description="Disordered" evidence="1">
    <location>
        <begin position="1"/>
        <end position="55"/>
    </location>
</feature>
<dbReference type="EMBL" id="JAQQWL010000015">
    <property type="protein sequence ID" value="KAK8041433.1"/>
    <property type="molecule type" value="Genomic_DNA"/>
</dbReference>
<feature type="compositionally biased region" description="Polar residues" evidence="1">
    <location>
        <begin position="20"/>
        <end position="44"/>
    </location>
</feature>
<sequence>MAMGCGSSKDERVPEWEPATRSTASLHNRQGQKPSRPATSNAHGQRTLDRLPRLRVPSGVAMEGMDSVEKAMARNPECADEDSPTWLHLRARNQRENKDVRSIDEGYNIHGPTHTGVPLERTDRECVWTTEMIQDMTSGHVIIEARRRVRKYYTERLERLQGELNAILAARQTQPTHIPISEAQKWEQMKRKADGLHAEIEALRNRIDGGLHAEKDEAMKRVMPLLSPRWKE</sequence>
<proteinExistence type="predicted"/>
<dbReference type="RefSeq" id="XP_066708978.1">
    <property type="nucleotide sequence ID" value="XM_066865849.1"/>
</dbReference>
<accession>A0ABR1T6Q2</accession>
<dbReference type="GeneID" id="92098912"/>
<keyword evidence="3" id="KW-1185">Reference proteome</keyword>
<evidence type="ECO:0000313" key="3">
    <source>
        <dbReference type="Proteomes" id="UP001480595"/>
    </source>
</evidence>
<evidence type="ECO:0000256" key="1">
    <source>
        <dbReference type="SAM" id="MobiDB-lite"/>
    </source>
</evidence>
<organism evidence="2 3">
    <name type="scientific">Apiospora phragmitis</name>
    <dbReference type="NCBI Taxonomy" id="2905665"/>
    <lineage>
        <taxon>Eukaryota</taxon>
        <taxon>Fungi</taxon>
        <taxon>Dikarya</taxon>
        <taxon>Ascomycota</taxon>
        <taxon>Pezizomycotina</taxon>
        <taxon>Sordariomycetes</taxon>
        <taxon>Xylariomycetidae</taxon>
        <taxon>Amphisphaeriales</taxon>
        <taxon>Apiosporaceae</taxon>
        <taxon>Apiospora</taxon>
    </lineage>
</organism>
<name>A0ABR1T6Q2_9PEZI</name>
<dbReference type="Proteomes" id="UP001480595">
    <property type="component" value="Unassembled WGS sequence"/>
</dbReference>
<evidence type="ECO:0000313" key="2">
    <source>
        <dbReference type="EMBL" id="KAK8041433.1"/>
    </source>
</evidence>
<comment type="caution">
    <text evidence="2">The sequence shown here is derived from an EMBL/GenBank/DDBJ whole genome shotgun (WGS) entry which is preliminary data.</text>
</comment>
<reference evidence="2 3" key="1">
    <citation type="submission" date="2023-01" db="EMBL/GenBank/DDBJ databases">
        <title>Analysis of 21 Apiospora genomes using comparative genomics revels a genus with tremendous synthesis potential of carbohydrate active enzymes and secondary metabolites.</title>
        <authorList>
            <person name="Sorensen T."/>
        </authorList>
    </citation>
    <scope>NUCLEOTIDE SEQUENCE [LARGE SCALE GENOMIC DNA]</scope>
    <source>
        <strain evidence="2 3">CBS 135458</strain>
    </source>
</reference>
<protein>
    <submittedName>
        <fullName evidence="2">Uncharacterized protein</fullName>
    </submittedName>
</protein>
<gene>
    <name evidence="2" type="ORF">PG994_014440</name>
</gene>